<dbReference type="PROSITE" id="PS50048">
    <property type="entry name" value="ZN2_CY6_FUNGAL_2"/>
    <property type="match status" value="1"/>
</dbReference>
<name>A0A5C3QIU6_9AGAR</name>
<dbReference type="InterPro" id="IPR001138">
    <property type="entry name" value="Zn2Cys6_DnaBD"/>
</dbReference>
<dbReference type="GO" id="GO:0003677">
    <property type="term" value="F:DNA binding"/>
    <property type="evidence" value="ECO:0007669"/>
    <property type="project" value="UniProtKB-KW"/>
</dbReference>
<feature type="compositionally biased region" description="Pro residues" evidence="7">
    <location>
        <begin position="24"/>
        <end position="39"/>
    </location>
</feature>
<dbReference type="PANTHER" id="PTHR47659">
    <property type="entry name" value="ZN(II)2CYS6 TRANSCRIPTION FACTOR (EUROFUNG)-RELATED"/>
    <property type="match status" value="1"/>
</dbReference>
<keyword evidence="10" id="KW-1185">Reference proteome</keyword>
<feature type="region of interest" description="Disordered" evidence="7">
    <location>
        <begin position="196"/>
        <end position="217"/>
    </location>
</feature>
<keyword evidence="1" id="KW-0479">Metal-binding</keyword>
<keyword evidence="6" id="KW-0539">Nucleus</keyword>
<protein>
    <recommendedName>
        <fullName evidence="8">Zn(2)-C6 fungal-type domain-containing protein</fullName>
    </recommendedName>
</protein>
<dbReference type="EMBL" id="ML178824">
    <property type="protein sequence ID" value="TFL01672.1"/>
    <property type="molecule type" value="Genomic_DNA"/>
</dbReference>
<feature type="region of interest" description="Disordered" evidence="7">
    <location>
        <begin position="231"/>
        <end position="336"/>
    </location>
</feature>
<dbReference type="CDD" id="cd00067">
    <property type="entry name" value="GAL4"/>
    <property type="match status" value="1"/>
</dbReference>
<feature type="domain" description="Zn(2)-C6 fungal-type" evidence="8">
    <location>
        <begin position="89"/>
        <end position="120"/>
    </location>
</feature>
<dbReference type="SMART" id="SM00066">
    <property type="entry name" value="GAL4"/>
    <property type="match status" value="1"/>
</dbReference>
<evidence type="ECO:0000313" key="10">
    <source>
        <dbReference type="Proteomes" id="UP000305067"/>
    </source>
</evidence>
<reference evidence="9 10" key="1">
    <citation type="journal article" date="2019" name="Nat. Ecol. Evol.">
        <title>Megaphylogeny resolves global patterns of mushroom evolution.</title>
        <authorList>
            <person name="Varga T."/>
            <person name="Krizsan K."/>
            <person name="Foldi C."/>
            <person name="Dima B."/>
            <person name="Sanchez-Garcia M."/>
            <person name="Sanchez-Ramirez S."/>
            <person name="Szollosi G.J."/>
            <person name="Szarkandi J.G."/>
            <person name="Papp V."/>
            <person name="Albert L."/>
            <person name="Andreopoulos W."/>
            <person name="Angelini C."/>
            <person name="Antonin V."/>
            <person name="Barry K.W."/>
            <person name="Bougher N.L."/>
            <person name="Buchanan P."/>
            <person name="Buyck B."/>
            <person name="Bense V."/>
            <person name="Catcheside P."/>
            <person name="Chovatia M."/>
            <person name="Cooper J."/>
            <person name="Damon W."/>
            <person name="Desjardin D."/>
            <person name="Finy P."/>
            <person name="Geml J."/>
            <person name="Haridas S."/>
            <person name="Hughes K."/>
            <person name="Justo A."/>
            <person name="Karasinski D."/>
            <person name="Kautmanova I."/>
            <person name="Kiss B."/>
            <person name="Kocsube S."/>
            <person name="Kotiranta H."/>
            <person name="LaButti K.M."/>
            <person name="Lechner B.E."/>
            <person name="Liimatainen K."/>
            <person name="Lipzen A."/>
            <person name="Lukacs Z."/>
            <person name="Mihaltcheva S."/>
            <person name="Morgado L.N."/>
            <person name="Niskanen T."/>
            <person name="Noordeloos M.E."/>
            <person name="Ohm R.A."/>
            <person name="Ortiz-Santana B."/>
            <person name="Ovrebo C."/>
            <person name="Racz N."/>
            <person name="Riley R."/>
            <person name="Savchenko A."/>
            <person name="Shiryaev A."/>
            <person name="Soop K."/>
            <person name="Spirin V."/>
            <person name="Szebenyi C."/>
            <person name="Tomsovsky M."/>
            <person name="Tulloss R.E."/>
            <person name="Uehling J."/>
            <person name="Grigoriev I.V."/>
            <person name="Vagvolgyi C."/>
            <person name="Papp T."/>
            <person name="Martin F.M."/>
            <person name="Miettinen O."/>
            <person name="Hibbett D.S."/>
            <person name="Nagy L.G."/>
        </authorList>
    </citation>
    <scope>NUCLEOTIDE SEQUENCE [LARGE SCALE GENOMIC DNA]</scope>
    <source>
        <strain evidence="9 10">CBS 309.79</strain>
    </source>
</reference>
<dbReference type="PANTHER" id="PTHR47659:SF7">
    <property type="entry name" value="FUNGAL TRANSCRIPTIONAL REGULATORY PROTEIN, N-TERMINAL DOMAIN-CONTAINING PROTEIN"/>
    <property type="match status" value="1"/>
</dbReference>
<feature type="compositionally biased region" description="Acidic residues" evidence="7">
    <location>
        <begin position="320"/>
        <end position="329"/>
    </location>
</feature>
<evidence type="ECO:0000256" key="5">
    <source>
        <dbReference type="ARBA" id="ARBA00023163"/>
    </source>
</evidence>
<feature type="compositionally biased region" description="Polar residues" evidence="7">
    <location>
        <begin position="8"/>
        <end position="20"/>
    </location>
</feature>
<evidence type="ECO:0000313" key="9">
    <source>
        <dbReference type="EMBL" id="TFL01672.1"/>
    </source>
</evidence>
<evidence type="ECO:0000259" key="8">
    <source>
        <dbReference type="PROSITE" id="PS50048"/>
    </source>
</evidence>
<evidence type="ECO:0000256" key="6">
    <source>
        <dbReference type="ARBA" id="ARBA00023242"/>
    </source>
</evidence>
<sequence>MATEDPKSPSTSDQSQLAQYPQQFPGPFPPHLFFQPPPQDGADPNAPPYMLYPQGIMYAYPPNAPFPYPNPPPPTASELRQKRKQVKTACTNCATACKRCDSTRPCERCEKYGIAPTCVDGQRKERQKGVKRGPYKRKNKASSNANAVGFSGPSVEWPNHAIDPAAMSQPPLPFPSAADGSVQYYYPNVPFFALPNPDPGGNPASGSADPNQPPTMMPLMLHPSAFSCPPHPYASTGYPPAMMGMPMPPPPPSDPPSLSPSLSEVPERVQSMEPSGSVTTEASESTAASPFALSSTTGPPSPPPDLDDPTQVPEIRVEPDHDEDDDDMEPVILSKS</sequence>
<dbReference type="GO" id="GO:0000981">
    <property type="term" value="F:DNA-binding transcription factor activity, RNA polymerase II-specific"/>
    <property type="evidence" value="ECO:0007669"/>
    <property type="project" value="InterPro"/>
</dbReference>
<dbReference type="InterPro" id="IPR050335">
    <property type="entry name" value="ERT1_acuK_gluconeogen_tf"/>
</dbReference>
<dbReference type="AlphaFoldDB" id="A0A5C3QIU6"/>
<feature type="region of interest" description="Disordered" evidence="7">
    <location>
        <begin position="1"/>
        <end position="48"/>
    </location>
</feature>
<evidence type="ECO:0000256" key="2">
    <source>
        <dbReference type="ARBA" id="ARBA00022833"/>
    </source>
</evidence>
<feature type="region of interest" description="Disordered" evidence="7">
    <location>
        <begin position="129"/>
        <end position="149"/>
    </location>
</feature>
<dbReference type="GO" id="GO:0008270">
    <property type="term" value="F:zinc ion binding"/>
    <property type="evidence" value="ECO:0007669"/>
    <property type="project" value="InterPro"/>
</dbReference>
<dbReference type="STRING" id="1884261.A0A5C3QIU6"/>
<dbReference type="OrthoDB" id="5575144at2759"/>
<keyword evidence="3" id="KW-0805">Transcription regulation</keyword>
<proteinExistence type="predicted"/>
<accession>A0A5C3QIU6</accession>
<evidence type="ECO:0000256" key="7">
    <source>
        <dbReference type="SAM" id="MobiDB-lite"/>
    </source>
</evidence>
<evidence type="ECO:0000256" key="1">
    <source>
        <dbReference type="ARBA" id="ARBA00022723"/>
    </source>
</evidence>
<evidence type="ECO:0000256" key="4">
    <source>
        <dbReference type="ARBA" id="ARBA00023125"/>
    </source>
</evidence>
<feature type="compositionally biased region" description="Pro residues" evidence="7">
    <location>
        <begin position="246"/>
        <end position="258"/>
    </location>
</feature>
<organism evidence="9 10">
    <name type="scientific">Pterulicium gracile</name>
    <dbReference type="NCBI Taxonomy" id="1884261"/>
    <lineage>
        <taxon>Eukaryota</taxon>
        <taxon>Fungi</taxon>
        <taxon>Dikarya</taxon>
        <taxon>Basidiomycota</taxon>
        <taxon>Agaricomycotina</taxon>
        <taxon>Agaricomycetes</taxon>
        <taxon>Agaricomycetidae</taxon>
        <taxon>Agaricales</taxon>
        <taxon>Pleurotineae</taxon>
        <taxon>Pterulaceae</taxon>
        <taxon>Pterulicium</taxon>
    </lineage>
</organism>
<dbReference type="Proteomes" id="UP000305067">
    <property type="component" value="Unassembled WGS sequence"/>
</dbReference>
<evidence type="ECO:0000256" key="3">
    <source>
        <dbReference type="ARBA" id="ARBA00023015"/>
    </source>
</evidence>
<keyword evidence="5" id="KW-0804">Transcription</keyword>
<keyword evidence="4" id="KW-0238">DNA-binding</keyword>
<gene>
    <name evidence="9" type="ORF">BDV98DRAFT_604360</name>
</gene>
<feature type="compositionally biased region" description="Basic residues" evidence="7">
    <location>
        <begin position="129"/>
        <end position="140"/>
    </location>
</feature>
<feature type="compositionally biased region" description="Polar residues" evidence="7">
    <location>
        <begin position="272"/>
        <end position="288"/>
    </location>
</feature>
<keyword evidence="2" id="KW-0862">Zinc</keyword>